<keyword evidence="2" id="KW-0479">Metal-binding</keyword>
<feature type="compositionally biased region" description="Low complexity" evidence="7">
    <location>
        <begin position="114"/>
        <end position="131"/>
    </location>
</feature>
<dbReference type="SUPFAM" id="SSF57701">
    <property type="entry name" value="Zn2/Cys6 DNA-binding domain"/>
    <property type="match status" value="1"/>
</dbReference>
<evidence type="ECO:0000256" key="2">
    <source>
        <dbReference type="ARBA" id="ARBA00022723"/>
    </source>
</evidence>
<evidence type="ECO:0000256" key="1">
    <source>
        <dbReference type="ARBA" id="ARBA00004123"/>
    </source>
</evidence>
<dbReference type="InterPro" id="IPR036864">
    <property type="entry name" value="Zn2-C6_fun-type_DNA-bd_sf"/>
</dbReference>
<feature type="compositionally biased region" description="Low complexity" evidence="7">
    <location>
        <begin position="78"/>
        <end position="96"/>
    </location>
</feature>
<dbReference type="PANTHER" id="PTHR46910:SF37">
    <property type="entry name" value="ZN(II)2CYS6 TRANSCRIPTION FACTOR (EUROFUNG)"/>
    <property type="match status" value="1"/>
</dbReference>
<dbReference type="GO" id="GO:0008270">
    <property type="term" value="F:zinc ion binding"/>
    <property type="evidence" value="ECO:0007669"/>
    <property type="project" value="InterPro"/>
</dbReference>
<evidence type="ECO:0000313" key="9">
    <source>
        <dbReference type="EMBL" id="RSL98807.1"/>
    </source>
</evidence>
<accession>A0A428T9U2</accession>
<keyword evidence="6" id="KW-0539">Nucleus</keyword>
<dbReference type="PANTHER" id="PTHR46910">
    <property type="entry name" value="TRANSCRIPTION FACTOR PDR1"/>
    <property type="match status" value="1"/>
</dbReference>
<organism evidence="9 10">
    <name type="scientific">Fusarium ambrosium</name>
    <dbReference type="NCBI Taxonomy" id="131363"/>
    <lineage>
        <taxon>Eukaryota</taxon>
        <taxon>Fungi</taxon>
        <taxon>Dikarya</taxon>
        <taxon>Ascomycota</taxon>
        <taxon>Pezizomycotina</taxon>
        <taxon>Sordariomycetes</taxon>
        <taxon>Hypocreomycetidae</taxon>
        <taxon>Hypocreales</taxon>
        <taxon>Nectriaceae</taxon>
        <taxon>Fusarium</taxon>
        <taxon>Fusarium solani species complex</taxon>
    </lineage>
</organism>
<feature type="compositionally biased region" description="Polar residues" evidence="7">
    <location>
        <begin position="97"/>
        <end position="113"/>
    </location>
</feature>
<feature type="region of interest" description="Disordered" evidence="7">
    <location>
        <begin position="71"/>
        <end position="134"/>
    </location>
</feature>
<dbReference type="EMBL" id="NIZV01000230">
    <property type="protein sequence ID" value="RSL98807.1"/>
    <property type="molecule type" value="Genomic_DNA"/>
</dbReference>
<dbReference type="SMART" id="SM00906">
    <property type="entry name" value="Fungal_trans"/>
    <property type="match status" value="1"/>
</dbReference>
<protein>
    <recommendedName>
        <fullName evidence="8">Zn(2)-C6 fungal-type domain-containing protein</fullName>
    </recommendedName>
</protein>
<dbReference type="AlphaFoldDB" id="A0A428T9U2"/>
<comment type="subcellular location">
    <subcellularLocation>
        <location evidence="1">Nucleus</location>
    </subcellularLocation>
</comment>
<sequence length="663" mass="75199">MRPKRACDVCYKRKIQCVIGNADEPCEWCSHHDLVCTFDRETQKKSNNVQAIASDVQELLRRVTDLENSLSQVHSQRELSSQASPSSAPLTTPEATQGTSVSSVRPSSIRAQNTSQTVPSSIISPSTTSITFKPEPTDIGDVARHLGQNWFHKGIPILSLRGRDWIRLKTGKDPHFEQFHLFGSKRGSHSLPLTNFPHDELHKLPDWHYAQKCIDAFFESSFRFFYPVLDRFLVQETFELAYRDPDELSFTRSKVSAKACILAALPMISRTIRPEGAACPLKSGVYANQAQSLLGLVSWEASLEGLQATLMLQIYRASIGEWEDASTLHSVACHMVCSLGGHLYRQTTCEPHNLSSERRHQHTRVLFWMSYIFDKEISLRSGQPPLLTEDYCDLTAPEGYSSRYECRSLADQDDSSFNRLMSYLPGDLGLGHIKEKACRLLYSPKSFTIDDTQILRHIRHLDIDLESWRSSIHVKYRPKLSITPGGPLFDFERDSLQRVRCLHLQLEYHYLLTTIHTAVRRCGAAYAEAPNLPDDLHSVFHSSSDLSLEASRLTLTLLKSHINILTEEAFWRVAFYPTVAAMSLFMNILIHPIDPRVQVDLSILTSTISIFQSVSVQSLTSDEIDYIQEMSGFITELVRLGNCAIWQARREETQAARHIDLDE</sequence>
<name>A0A428T9U2_9HYPO</name>
<dbReference type="PROSITE" id="PS50048">
    <property type="entry name" value="ZN2_CY6_FUNGAL_2"/>
    <property type="match status" value="1"/>
</dbReference>
<keyword evidence="4" id="KW-0238">DNA-binding</keyword>
<keyword evidence="10" id="KW-1185">Reference proteome</keyword>
<dbReference type="Proteomes" id="UP000288429">
    <property type="component" value="Unassembled WGS sequence"/>
</dbReference>
<dbReference type="GO" id="GO:0006351">
    <property type="term" value="P:DNA-templated transcription"/>
    <property type="evidence" value="ECO:0007669"/>
    <property type="project" value="InterPro"/>
</dbReference>
<dbReference type="InterPro" id="IPR007219">
    <property type="entry name" value="XnlR_reg_dom"/>
</dbReference>
<proteinExistence type="predicted"/>
<keyword evidence="5" id="KW-0804">Transcription</keyword>
<dbReference type="GO" id="GO:0003677">
    <property type="term" value="F:DNA binding"/>
    <property type="evidence" value="ECO:0007669"/>
    <property type="project" value="UniProtKB-KW"/>
</dbReference>
<dbReference type="Pfam" id="PF04082">
    <property type="entry name" value="Fungal_trans"/>
    <property type="match status" value="1"/>
</dbReference>
<reference evidence="9 10" key="1">
    <citation type="submission" date="2017-06" db="EMBL/GenBank/DDBJ databases">
        <title>Cmopartive genomic analysis of Ambrosia Fusariam Clade fungi.</title>
        <authorList>
            <person name="Stajich J.E."/>
            <person name="Carrillo J."/>
            <person name="Kijimoto T."/>
            <person name="Eskalen A."/>
            <person name="O'Donnell K."/>
            <person name="Kasson M."/>
        </authorList>
    </citation>
    <scope>NUCLEOTIDE SEQUENCE [LARGE SCALE GENOMIC DNA]</scope>
    <source>
        <strain evidence="9 10">NRRL 20438</strain>
    </source>
</reference>
<dbReference type="CDD" id="cd00067">
    <property type="entry name" value="GAL4"/>
    <property type="match status" value="1"/>
</dbReference>
<keyword evidence="3" id="KW-0805">Transcription regulation</keyword>
<evidence type="ECO:0000256" key="3">
    <source>
        <dbReference type="ARBA" id="ARBA00023015"/>
    </source>
</evidence>
<feature type="domain" description="Zn(2)-C6 fungal-type" evidence="8">
    <location>
        <begin position="6"/>
        <end position="38"/>
    </location>
</feature>
<dbReference type="InterPro" id="IPR050987">
    <property type="entry name" value="AtrR-like"/>
</dbReference>
<comment type="caution">
    <text evidence="9">The sequence shown here is derived from an EMBL/GenBank/DDBJ whole genome shotgun (WGS) entry which is preliminary data.</text>
</comment>
<evidence type="ECO:0000256" key="5">
    <source>
        <dbReference type="ARBA" id="ARBA00023163"/>
    </source>
</evidence>
<evidence type="ECO:0000313" key="10">
    <source>
        <dbReference type="Proteomes" id="UP000288429"/>
    </source>
</evidence>
<dbReference type="GO" id="GO:0000981">
    <property type="term" value="F:DNA-binding transcription factor activity, RNA polymerase II-specific"/>
    <property type="evidence" value="ECO:0007669"/>
    <property type="project" value="InterPro"/>
</dbReference>
<evidence type="ECO:0000256" key="7">
    <source>
        <dbReference type="SAM" id="MobiDB-lite"/>
    </source>
</evidence>
<dbReference type="CDD" id="cd12148">
    <property type="entry name" value="fungal_TF_MHR"/>
    <property type="match status" value="1"/>
</dbReference>
<dbReference type="InterPro" id="IPR001138">
    <property type="entry name" value="Zn2Cys6_DnaBD"/>
</dbReference>
<evidence type="ECO:0000256" key="6">
    <source>
        <dbReference type="ARBA" id="ARBA00023242"/>
    </source>
</evidence>
<dbReference type="SMART" id="SM00066">
    <property type="entry name" value="GAL4"/>
    <property type="match status" value="1"/>
</dbReference>
<dbReference type="GO" id="GO:0005634">
    <property type="term" value="C:nucleus"/>
    <property type="evidence" value="ECO:0007669"/>
    <property type="project" value="UniProtKB-SubCell"/>
</dbReference>
<evidence type="ECO:0000256" key="4">
    <source>
        <dbReference type="ARBA" id="ARBA00023125"/>
    </source>
</evidence>
<evidence type="ECO:0000259" key="8">
    <source>
        <dbReference type="PROSITE" id="PS50048"/>
    </source>
</evidence>
<gene>
    <name evidence="9" type="ORF">CDV31_012438</name>
</gene>
<dbReference type="Gene3D" id="4.10.240.10">
    <property type="entry name" value="Zn(2)-C6 fungal-type DNA-binding domain"/>
    <property type="match status" value="1"/>
</dbReference>